<dbReference type="Gene3D" id="3.40.1110.10">
    <property type="entry name" value="Calcium-transporting ATPase, cytoplasmic domain N"/>
    <property type="match status" value="2"/>
</dbReference>
<evidence type="ECO:0000256" key="14">
    <source>
        <dbReference type="PIRSR" id="PIRSR606539-3"/>
    </source>
</evidence>
<feature type="transmembrane region" description="Helical" evidence="15">
    <location>
        <begin position="172"/>
        <end position="194"/>
    </location>
</feature>
<feature type="binding site" evidence="13">
    <location>
        <position position="460"/>
    </location>
    <ligand>
        <name>ATP</name>
        <dbReference type="ChEBI" id="CHEBI:30616"/>
    </ligand>
</feature>
<feature type="binding site" evidence="13">
    <location>
        <position position="643"/>
    </location>
    <ligand>
        <name>ATP</name>
        <dbReference type="ChEBI" id="CHEBI:30616"/>
    </ligand>
</feature>
<feature type="binding site" evidence="14">
    <location>
        <position position="287"/>
    </location>
    <ligand>
        <name>Mg(2+)</name>
        <dbReference type="ChEBI" id="CHEBI:18420"/>
    </ligand>
</feature>
<comment type="cofactor">
    <cofactor evidence="14">
        <name>Mg(2+)</name>
        <dbReference type="ChEBI" id="CHEBI:18420"/>
    </cofactor>
</comment>
<dbReference type="FunFam" id="3.40.50.1000:FF:000130">
    <property type="entry name" value="Phospholipid-transporting ATPase"/>
    <property type="match status" value="1"/>
</dbReference>
<evidence type="ECO:0000313" key="18">
    <source>
        <dbReference type="EMBL" id="OWR44181.1"/>
    </source>
</evidence>
<dbReference type="PROSITE" id="PS00154">
    <property type="entry name" value="ATPASE_E1_E2"/>
    <property type="match status" value="1"/>
</dbReference>
<comment type="subcellular location">
    <subcellularLocation>
        <location evidence="1 15">Membrane</location>
        <topology evidence="1 15">Multi-pass membrane protein</topology>
    </subcellularLocation>
</comment>
<evidence type="ECO:0000256" key="5">
    <source>
        <dbReference type="ARBA" id="ARBA00022741"/>
    </source>
</evidence>
<evidence type="ECO:0000256" key="7">
    <source>
        <dbReference type="ARBA" id="ARBA00022842"/>
    </source>
</evidence>
<evidence type="ECO:0000256" key="4">
    <source>
        <dbReference type="ARBA" id="ARBA00022723"/>
    </source>
</evidence>
<dbReference type="InParanoid" id="A0A212ERV6"/>
<dbReference type="InterPro" id="IPR023214">
    <property type="entry name" value="HAD_sf"/>
</dbReference>
<feature type="region of interest" description="Disordered" evidence="16">
    <location>
        <begin position="379"/>
        <end position="443"/>
    </location>
</feature>
<proteinExistence type="inferred from homology"/>
<evidence type="ECO:0000256" key="6">
    <source>
        <dbReference type="ARBA" id="ARBA00022840"/>
    </source>
</evidence>
<keyword evidence="7 14" id="KW-0460">Magnesium</keyword>
<feature type="transmembrane region" description="Helical" evidence="15">
    <location>
        <begin position="929"/>
        <end position="949"/>
    </location>
</feature>
<feature type="transmembrane region" description="Helical" evidence="15">
    <location>
        <begin position="849"/>
        <end position="869"/>
    </location>
</feature>
<dbReference type="InterPro" id="IPR018303">
    <property type="entry name" value="ATPase_P-typ_P_site"/>
</dbReference>
<feature type="transmembrane region" description="Helical" evidence="15">
    <location>
        <begin position="956"/>
        <end position="976"/>
    </location>
</feature>
<dbReference type="SFLD" id="SFLDG00002">
    <property type="entry name" value="C1.7:_P-type_atpase_like"/>
    <property type="match status" value="1"/>
</dbReference>
<name>A0A212ERV6_DANPL</name>
<dbReference type="GO" id="GO:0000287">
    <property type="term" value="F:magnesium ion binding"/>
    <property type="evidence" value="ECO:0007669"/>
    <property type="project" value="UniProtKB-UniRule"/>
</dbReference>
<keyword evidence="8 15" id="KW-1278">Translocase</keyword>
<feature type="binding site" evidence="13">
    <location>
        <position position="645"/>
    </location>
    <ligand>
        <name>ATP</name>
        <dbReference type="ChEBI" id="CHEBI:30616"/>
    </ligand>
</feature>
<dbReference type="InterPro" id="IPR032630">
    <property type="entry name" value="P_typ_ATPase_c"/>
</dbReference>
<evidence type="ECO:0000256" key="3">
    <source>
        <dbReference type="ARBA" id="ARBA00022692"/>
    </source>
</evidence>
<feature type="domain" description="P-type ATPase C-terminal" evidence="17">
    <location>
        <begin position="785"/>
        <end position="1029"/>
    </location>
</feature>
<dbReference type="InterPro" id="IPR001757">
    <property type="entry name" value="P_typ_ATPase"/>
</dbReference>
<evidence type="ECO:0000256" key="1">
    <source>
        <dbReference type="ARBA" id="ARBA00004141"/>
    </source>
</evidence>
<evidence type="ECO:0000313" key="19">
    <source>
        <dbReference type="Proteomes" id="UP000007151"/>
    </source>
</evidence>
<dbReference type="Gene3D" id="1.20.1110.10">
    <property type="entry name" value="Calcium-transporting ATPase, transmembrane domain"/>
    <property type="match status" value="1"/>
</dbReference>
<feature type="active site" description="4-aspartylphosphate intermediate" evidence="12">
    <location>
        <position position="287"/>
    </location>
</feature>
<protein>
    <recommendedName>
        <fullName evidence="15">Phospholipid-transporting ATPase</fullName>
        <ecNumber evidence="15">7.6.2.1</ecNumber>
    </recommendedName>
</protein>
<feature type="binding site" evidence="13">
    <location>
        <position position="733"/>
    </location>
    <ligand>
        <name>ATP</name>
        <dbReference type="ChEBI" id="CHEBI:30616"/>
    </ligand>
</feature>
<gene>
    <name evidence="18" type="ORF">KGM_200745</name>
</gene>
<dbReference type="NCBIfam" id="TIGR01652">
    <property type="entry name" value="ATPase-Plipid"/>
    <property type="match status" value="1"/>
</dbReference>
<dbReference type="PANTHER" id="PTHR24092">
    <property type="entry name" value="PROBABLE PHOSPHOLIPID-TRANSPORTING ATPASE"/>
    <property type="match status" value="1"/>
</dbReference>
<dbReference type="SUPFAM" id="SSF81653">
    <property type="entry name" value="Calcium ATPase, transduction domain A"/>
    <property type="match status" value="1"/>
</dbReference>
<dbReference type="FunCoup" id="A0A212ERV6">
    <property type="interactions" value="255"/>
</dbReference>
<dbReference type="FunFam" id="2.70.150.10:FF:000054">
    <property type="entry name" value="Phospholipid-transporting ATPase"/>
    <property type="match status" value="1"/>
</dbReference>
<dbReference type="eggNOG" id="KOG0206">
    <property type="taxonomic scope" value="Eukaryota"/>
</dbReference>
<feature type="binding site" evidence="13">
    <location>
        <position position="563"/>
    </location>
    <ligand>
        <name>ATP</name>
        <dbReference type="ChEBI" id="CHEBI:30616"/>
    </ligand>
</feature>
<feature type="transmembrane region" description="Helical" evidence="15">
    <location>
        <begin position="220"/>
        <end position="241"/>
    </location>
</feature>
<dbReference type="SFLD" id="SFLDS00003">
    <property type="entry name" value="Haloacid_Dehalogenase"/>
    <property type="match status" value="1"/>
</dbReference>
<feature type="binding site" evidence="13">
    <location>
        <position position="524"/>
    </location>
    <ligand>
        <name>ATP</name>
        <dbReference type="ChEBI" id="CHEBI:30616"/>
    </ligand>
</feature>
<dbReference type="InterPro" id="IPR023298">
    <property type="entry name" value="ATPase_P-typ_TM_dom_sf"/>
</dbReference>
<feature type="binding site" evidence="13">
    <location>
        <position position="762"/>
    </location>
    <ligand>
        <name>ATP</name>
        <dbReference type="ChEBI" id="CHEBI:30616"/>
    </ligand>
</feature>
<dbReference type="GO" id="GO:0045332">
    <property type="term" value="P:phospholipid translocation"/>
    <property type="evidence" value="ECO:0007669"/>
    <property type="project" value="TreeGrafter"/>
</dbReference>
<sequence>MKLEGRGLTVIGSVERYVRVKWRDVRVGDLVHLSNNEAVPADMVLLHSSNQSGLCYLDTCNLDGETNLKQRMVAPGFKDKRLEFSPMKFRSSVEVERPSTKIYRFNGTISHPDGTRVPLNSDNLLLRECTIKNTDYIEGIVVYAGHETKAMLNNGGPRYKCSKLEKKMNTDVIWCVLVLLFLCCAGAVGCKVWLDFYNPAVMKYTPFIPYAEKPAYEGLLIFWTYIIVLQVMIPVSLYVTIEMTKLLQVYHIHQDVEMYDSVTNTRTECRALNITEELGQVSYLFSDKTGTLTENKMVFRRCTVGGVDYDHPPGPDAAPSSSLPPIVTPITKVSPNRRLLQHLLDSNDPQHTHKVSEFLLILAVCNTVVVSQPHVDAMQMSTSSEHVRKPTRNGTLRSNDKYARLTESRSTTPSPPPSTTSPLRLRLPKLPFSSREDSISEPSTSAEIQLARFEAESPDELALAEAALAYGYELRGRSVDEVELGIRGELSKLKVVRVQQFDSNRKCMSVALRTPTGQVVLYVKGADSMVLGALAPMRAGSAEAAALERTKSLLLEYSRAGLRTLVMAKRTMQPALWEEWLAGHTRASEIGEGREKRMRESLARLESALTLVGATGVEDRLQEDVPRTVRALLDAGIVVWVLTGDKPETAINIAYSAALFSQSDRLLHLMSRDKEHAESTIKSYLEGGAVEGGGGRALVVDGRTLTYILDRRSGLVAPFLSLARRCSAVLCCRATPLQKAYIVKAVKEELGVTTLAIGDGANDVSMIQTADVGVGLSGQEGRQAVMASDFALPRFKFVERLLLVHGHWCYDRLARMILYFFLKNATFVFLVFWYQLYCGYSSSVMIDQLHLMAYNLAFTAFPPIVIGAYDRVAPSGLLSERPGLYSACRRGLSYRAHSYWLVLAESVYISVVIFFTAKQAYWDSDVDLWLFGLCNMTCCLVIMLVYVAIETRSWTVIHLLALTGSLGSFFLLTLVYQTVCVSCFKLPSTYFVMHHAFVDPVYWLVVIVTTVAALAPRLTWHAIRNSVRPGALGRAVLARRRRARPYAAHYHTPSASAHVYRATDEDGLQKTQPDVTAIT</sequence>
<dbReference type="AlphaFoldDB" id="A0A212ERV6"/>
<evidence type="ECO:0000256" key="2">
    <source>
        <dbReference type="ARBA" id="ARBA00008109"/>
    </source>
</evidence>
<dbReference type="EC" id="7.6.2.1" evidence="15"/>
<evidence type="ECO:0000256" key="10">
    <source>
        <dbReference type="ARBA" id="ARBA00023136"/>
    </source>
</evidence>
<evidence type="ECO:0000256" key="16">
    <source>
        <dbReference type="SAM" id="MobiDB-lite"/>
    </source>
</evidence>
<dbReference type="InterPro" id="IPR023299">
    <property type="entry name" value="ATPase_P-typ_cyto_dom_N"/>
</dbReference>
<feature type="binding site" evidence="13">
    <location>
        <position position="644"/>
    </location>
    <ligand>
        <name>ATP</name>
        <dbReference type="ChEBI" id="CHEBI:30616"/>
    </ligand>
</feature>
<dbReference type="SFLD" id="SFLDF00027">
    <property type="entry name" value="p-type_atpase"/>
    <property type="match status" value="1"/>
</dbReference>
<dbReference type="Pfam" id="PF13246">
    <property type="entry name" value="Cation_ATPase"/>
    <property type="match status" value="1"/>
</dbReference>
<feature type="transmembrane region" description="Helical" evidence="15">
    <location>
        <begin position="1001"/>
        <end position="1020"/>
    </location>
</feature>
<dbReference type="InterPro" id="IPR036412">
    <property type="entry name" value="HAD-like_sf"/>
</dbReference>
<dbReference type="GO" id="GO:0005524">
    <property type="term" value="F:ATP binding"/>
    <property type="evidence" value="ECO:0007669"/>
    <property type="project" value="UniProtKB-UniRule"/>
</dbReference>
<comment type="similarity">
    <text evidence="2 15">Belongs to the cation transport ATPase (P-type) (TC 3.A.3) family. Type IV subfamily.</text>
</comment>
<dbReference type="InterPro" id="IPR008250">
    <property type="entry name" value="ATPase_P-typ_transduc_dom_A_sf"/>
</dbReference>
<evidence type="ECO:0000256" key="8">
    <source>
        <dbReference type="ARBA" id="ARBA00022967"/>
    </source>
</evidence>
<feature type="binding site" evidence="13">
    <location>
        <position position="501"/>
    </location>
    <ligand>
        <name>ATP</name>
        <dbReference type="ChEBI" id="CHEBI:30616"/>
    </ligand>
</feature>
<feature type="transmembrane region" description="Helical" evidence="15">
    <location>
        <begin position="899"/>
        <end position="917"/>
    </location>
</feature>
<organism evidence="18 19">
    <name type="scientific">Danaus plexippus plexippus</name>
    <dbReference type="NCBI Taxonomy" id="278856"/>
    <lineage>
        <taxon>Eukaryota</taxon>
        <taxon>Metazoa</taxon>
        <taxon>Ecdysozoa</taxon>
        <taxon>Arthropoda</taxon>
        <taxon>Hexapoda</taxon>
        <taxon>Insecta</taxon>
        <taxon>Pterygota</taxon>
        <taxon>Neoptera</taxon>
        <taxon>Endopterygota</taxon>
        <taxon>Lepidoptera</taxon>
        <taxon>Glossata</taxon>
        <taxon>Ditrysia</taxon>
        <taxon>Papilionoidea</taxon>
        <taxon>Nymphalidae</taxon>
        <taxon>Danainae</taxon>
        <taxon>Danaini</taxon>
        <taxon>Danaina</taxon>
        <taxon>Danaus</taxon>
        <taxon>Danaus</taxon>
    </lineage>
</organism>
<dbReference type="PRINTS" id="PR00119">
    <property type="entry name" value="CATATPASE"/>
</dbReference>
<dbReference type="Gene3D" id="3.40.50.1000">
    <property type="entry name" value="HAD superfamily/HAD-like"/>
    <property type="match status" value="2"/>
</dbReference>
<feature type="binding site" evidence="13">
    <location>
        <position position="739"/>
    </location>
    <ligand>
        <name>ATP</name>
        <dbReference type="ChEBI" id="CHEBI:30616"/>
    </ligand>
</feature>
<comment type="catalytic activity">
    <reaction evidence="11 15">
        <text>ATP + H2O + phospholipidSide 1 = ADP + phosphate + phospholipidSide 2.</text>
        <dbReference type="EC" id="7.6.2.1"/>
    </reaction>
</comment>
<keyword evidence="9 15" id="KW-1133">Transmembrane helix</keyword>
<keyword evidence="5 13" id="KW-0547">Nucleotide-binding</keyword>
<dbReference type="GO" id="GO:0005886">
    <property type="term" value="C:plasma membrane"/>
    <property type="evidence" value="ECO:0007669"/>
    <property type="project" value="TreeGrafter"/>
</dbReference>
<dbReference type="GO" id="GO:0140326">
    <property type="term" value="F:ATPase-coupled intramembrane lipid transporter activity"/>
    <property type="evidence" value="ECO:0007669"/>
    <property type="project" value="UniProtKB-EC"/>
</dbReference>
<dbReference type="EMBL" id="AGBW02012947">
    <property type="protein sequence ID" value="OWR44181.1"/>
    <property type="molecule type" value="Genomic_DNA"/>
</dbReference>
<dbReference type="SUPFAM" id="SSF56784">
    <property type="entry name" value="HAD-like"/>
    <property type="match status" value="1"/>
</dbReference>
<keyword evidence="19" id="KW-1185">Reference proteome</keyword>
<evidence type="ECO:0000256" key="12">
    <source>
        <dbReference type="PIRSR" id="PIRSR606539-1"/>
    </source>
</evidence>
<comment type="caution">
    <text evidence="18">The sequence shown here is derived from an EMBL/GenBank/DDBJ whole genome shotgun (WGS) entry which is preliminary data.</text>
</comment>
<feature type="binding site" evidence="14">
    <location>
        <position position="763"/>
    </location>
    <ligand>
        <name>Mg(2+)</name>
        <dbReference type="ChEBI" id="CHEBI:18420"/>
    </ligand>
</feature>
<dbReference type="InterPro" id="IPR006539">
    <property type="entry name" value="P-type_ATPase_IV"/>
</dbReference>
<dbReference type="GO" id="GO:0016887">
    <property type="term" value="F:ATP hydrolysis activity"/>
    <property type="evidence" value="ECO:0007669"/>
    <property type="project" value="InterPro"/>
</dbReference>
<dbReference type="Proteomes" id="UP000007151">
    <property type="component" value="Unassembled WGS sequence"/>
</dbReference>
<dbReference type="PANTHER" id="PTHR24092:SF218">
    <property type="entry name" value="PHOSPHOLIPID-TRANSPORTING ATPASE"/>
    <property type="match status" value="1"/>
</dbReference>
<dbReference type="Gene3D" id="2.70.150.10">
    <property type="entry name" value="Calcium-transporting ATPase, cytoplasmic transduction domain A"/>
    <property type="match status" value="1"/>
</dbReference>
<dbReference type="SUPFAM" id="SSF81660">
    <property type="entry name" value="Metal cation-transporting ATPase, ATP-binding domain N"/>
    <property type="match status" value="1"/>
</dbReference>
<dbReference type="InterPro" id="IPR044492">
    <property type="entry name" value="P_typ_ATPase_HD_dom"/>
</dbReference>
<keyword evidence="4 14" id="KW-0479">Metal-binding</keyword>
<dbReference type="NCBIfam" id="TIGR01494">
    <property type="entry name" value="ATPase_P-type"/>
    <property type="match status" value="1"/>
</dbReference>
<dbReference type="SUPFAM" id="SSF81665">
    <property type="entry name" value="Calcium ATPase, transmembrane domain M"/>
    <property type="match status" value="1"/>
</dbReference>
<keyword evidence="3 15" id="KW-0812">Transmembrane</keyword>
<keyword evidence="6 13" id="KW-0067">ATP-binding</keyword>
<feature type="transmembrane region" description="Helical" evidence="15">
    <location>
        <begin position="817"/>
        <end position="837"/>
    </location>
</feature>
<evidence type="ECO:0000256" key="9">
    <source>
        <dbReference type="ARBA" id="ARBA00022989"/>
    </source>
</evidence>
<feature type="compositionally biased region" description="Basic and acidic residues" evidence="16">
    <location>
        <begin position="398"/>
        <end position="407"/>
    </location>
</feature>
<dbReference type="STRING" id="278856.A0A212ERV6"/>
<feature type="binding site" evidence="14">
    <location>
        <position position="759"/>
    </location>
    <ligand>
        <name>Mg(2+)</name>
        <dbReference type="ChEBI" id="CHEBI:18420"/>
    </ligand>
</feature>
<keyword evidence="10 15" id="KW-0472">Membrane</keyword>
<dbReference type="Pfam" id="PF16212">
    <property type="entry name" value="PhoLip_ATPase_C"/>
    <property type="match status" value="1"/>
</dbReference>
<feature type="binding site" evidence="14">
    <location>
        <position position="289"/>
    </location>
    <ligand>
        <name>Mg(2+)</name>
        <dbReference type="ChEBI" id="CHEBI:18420"/>
    </ligand>
</feature>
<dbReference type="KEGG" id="dpl:KGM_200745"/>
<evidence type="ECO:0000256" key="13">
    <source>
        <dbReference type="PIRSR" id="PIRSR606539-2"/>
    </source>
</evidence>
<evidence type="ECO:0000256" key="11">
    <source>
        <dbReference type="ARBA" id="ARBA00034036"/>
    </source>
</evidence>
<feature type="binding site" evidence="13">
    <location>
        <position position="763"/>
    </location>
    <ligand>
        <name>ATP</name>
        <dbReference type="ChEBI" id="CHEBI:30616"/>
    </ligand>
</feature>
<evidence type="ECO:0000256" key="15">
    <source>
        <dbReference type="RuleBase" id="RU362033"/>
    </source>
</evidence>
<accession>A0A212ERV6</accession>
<evidence type="ECO:0000259" key="17">
    <source>
        <dbReference type="Pfam" id="PF16212"/>
    </source>
</evidence>
<reference evidence="18 19" key="1">
    <citation type="journal article" date="2011" name="Cell">
        <title>The monarch butterfly genome yields insights into long-distance migration.</title>
        <authorList>
            <person name="Zhan S."/>
            <person name="Merlin C."/>
            <person name="Boore J.L."/>
            <person name="Reppert S.M."/>
        </authorList>
    </citation>
    <scope>NUCLEOTIDE SEQUENCE [LARGE SCALE GENOMIC DNA]</scope>
    <source>
        <strain evidence="18">F-2</strain>
    </source>
</reference>
<feature type="binding site" evidence="13">
    <location>
        <position position="288"/>
    </location>
    <ligand>
        <name>ATP</name>
        <dbReference type="ChEBI" id="CHEBI:30616"/>
    </ligand>
</feature>
<feature type="binding site" evidence="13">
    <location>
        <position position="287"/>
    </location>
    <ligand>
        <name>ATP</name>
        <dbReference type="ChEBI" id="CHEBI:30616"/>
    </ligand>
</feature>
<feature type="binding site" evidence="13">
    <location>
        <position position="289"/>
    </location>
    <ligand>
        <name>ATP</name>
        <dbReference type="ChEBI" id="CHEBI:30616"/>
    </ligand>
</feature>